<dbReference type="InterPro" id="IPR011993">
    <property type="entry name" value="PH-like_dom_sf"/>
</dbReference>
<dbReference type="SMART" id="SM00462">
    <property type="entry name" value="PTB"/>
    <property type="match status" value="2"/>
</dbReference>
<sequence>MEEETEASNDDTAQIAVTHSDVENTTNSSPTFSKNPTVNINAPADSCGTDTNTKHKFLVWYLGSATMHRLYTHSVQPWVMAEVKRRRDGIKEVSLEVRSDGMLRALERSPSGQETGEVILEHNIQGLSRFARLHQDPRCFGYLTKSQSNLDFTCHVYLATTERTIHEIFACIQKSTKDQVSAPAGNMGEGTDSSDSIKATYEVKYLGRTKVTRKKLTSDAMDTLAERLMAYEESQLMKKLEEQERRQRHSSGASIQSLPASLDEVVSITENNLGAQLDRLRRGANAASSHATSFQYDSPDSSADDVASGGDTSSSENVLDDSTSHHHYHHQDHKRHHHQDHHSRHHGFTHHSVPAHVERHASAPKMTIRFESVDGVGNEGSPEEVFNDPSSASKGSRAMLLQISQQDICLISLDQKLLILERMFKDIASVSQGNHKKDIFGIVVRQPDSSLMVYILSCHAESVVNEILSTLQTAFMSAFQKCTSQNQVCSLCPLHQLHRLCQEITKLGPHAAYDLLVRRTQNLPERELAELSNKVKMEGPTTYEESVEVIMIALRQLCEQRQRDHTHITEGTKPSKQDLNLVDDRPKFMLFEGFRNKAKKSLASSFENLLRTRKKEDAKEAFRKRSWTTDSDGGGSWATRSMDSSVASTPDASPLTSPVSKHFSHDFPSPPGSPEPRKRSSTLGAIPDSSERERAAAKQRLRDVNHNKTQSNSSPMKTMYLMATSPQLPDSSSSSPLTSPYEDRCTSGSIVCNSGNSSRNMGSWRKAIFERVCTPSRDSSHSSAGDDKQSHEKRKKTSAELRSMWKKAMLETLLLIRMEKENSDIRDYFIIYGSRSLVVFKDPDSPTRITCMRKKQIATEWSNIFVARQEEENLERKLDYKELTPCLRDITKVWDDLLNAAAAGRSEPVQYSTLLDYVKKGVPRSQRGQIWRFLAAQQCLHSHLDQDTSGLSDLGYEDLLKQLTTHQHAILIDLGRTFPGHPYFAKALGPGQLELFNLLKAYSLMDREVGYCQGISFIAGILLMHMEETAAFELIQHLMVRLGLRKQYCPNMMALQIKLYQLMRLIHDQDRELYSHFEAYEIAPALYATPWFLTLFASQFPLGFVARAFGVVDFLKTTLPDMVHVQMERVINQAFELDISKQLQAYEVEYHVFSEEMISSPHLRGQSSSGASASHHMAAMQQTVRKLRQQNLELVEKLQRAHSQQHSLQLAEHEYRVNEDKLKSRIQALELERSALLTTVATLKSLIPESELEKLPHLLQMQSLSACSSPCLSRKSCPSSPVKERQQTLSKSCGDQGVAPGFSPLSSRQEADSGDNNKNLVGSGEAVESVKQGSTDQI</sequence>
<proteinExistence type="predicted"/>
<dbReference type="PROSITE" id="PS50086">
    <property type="entry name" value="TBC_RABGAP"/>
    <property type="match status" value="1"/>
</dbReference>
<dbReference type="PANTHER" id="PTHR47219:SF16">
    <property type="entry name" value="GTPASE ACTIVATING PROTEIN"/>
    <property type="match status" value="1"/>
</dbReference>
<feature type="compositionally biased region" description="Polar residues" evidence="4">
    <location>
        <begin position="638"/>
        <end position="659"/>
    </location>
</feature>
<feature type="coiled-coil region" evidence="3">
    <location>
        <begin position="1177"/>
        <end position="1232"/>
    </location>
</feature>
<dbReference type="FunFam" id="1.10.8.270:FF:000001">
    <property type="entry name" value="TBC1 domain family member 1"/>
    <property type="match status" value="1"/>
</dbReference>
<dbReference type="SUPFAM" id="SSF47923">
    <property type="entry name" value="Ypt/Rab-GAP domain of gyp1p"/>
    <property type="match status" value="2"/>
</dbReference>
<dbReference type="Gene3D" id="1.10.8.270">
    <property type="entry name" value="putative rabgap domain of human tbc1 domain family member 14 like domains"/>
    <property type="match status" value="1"/>
</dbReference>
<dbReference type="STRING" id="400727.A0A2T7PLM4"/>
<feature type="domain" description="Rab-GAP TBC" evidence="5">
    <location>
        <begin position="921"/>
        <end position="1116"/>
    </location>
</feature>
<reference evidence="6 7" key="1">
    <citation type="submission" date="2018-04" db="EMBL/GenBank/DDBJ databases">
        <title>The genome of golden apple snail Pomacea canaliculata provides insight into stress tolerance and invasive adaptation.</title>
        <authorList>
            <person name="Liu C."/>
            <person name="Liu B."/>
            <person name="Ren Y."/>
            <person name="Zhang Y."/>
            <person name="Wang H."/>
            <person name="Li S."/>
            <person name="Jiang F."/>
            <person name="Yin L."/>
            <person name="Zhang G."/>
            <person name="Qian W."/>
            <person name="Fan W."/>
        </authorList>
    </citation>
    <scope>NUCLEOTIDE SEQUENCE [LARGE SCALE GENOMIC DNA]</scope>
    <source>
        <strain evidence="6">SZHN2017</strain>
        <tissue evidence="6">Muscle</tissue>
    </source>
</reference>
<name>A0A2T7PLM4_POMCA</name>
<comment type="caution">
    <text evidence="6">The sequence shown here is derived from an EMBL/GenBank/DDBJ whole genome shotgun (WGS) entry which is preliminary data.</text>
</comment>
<feature type="compositionally biased region" description="Polar residues" evidence="4">
    <location>
        <begin position="1304"/>
        <end position="1320"/>
    </location>
</feature>
<dbReference type="OrthoDB" id="295078at2759"/>
<evidence type="ECO:0000256" key="2">
    <source>
        <dbReference type="ARBA" id="ARBA00022553"/>
    </source>
</evidence>
<dbReference type="InterPro" id="IPR000195">
    <property type="entry name" value="Rab-GAP-TBC_dom"/>
</dbReference>
<feature type="compositionally biased region" description="Polar residues" evidence="4">
    <location>
        <begin position="707"/>
        <end position="716"/>
    </location>
</feature>
<dbReference type="Pfam" id="PF00566">
    <property type="entry name" value="RabGAP-TBC"/>
    <property type="match status" value="1"/>
</dbReference>
<keyword evidence="3" id="KW-0175">Coiled coil</keyword>
<dbReference type="InterPro" id="IPR050302">
    <property type="entry name" value="Rab_GAP_TBC_domain"/>
</dbReference>
<protein>
    <recommendedName>
        <fullName evidence="5">Rab-GAP TBC domain-containing protein</fullName>
    </recommendedName>
</protein>
<gene>
    <name evidence="6" type="ORF">C0Q70_05556</name>
</gene>
<feature type="compositionally biased region" description="Basic and acidic residues" evidence="4">
    <location>
        <begin position="689"/>
        <end position="706"/>
    </location>
</feature>
<feature type="region of interest" description="Disordered" evidence="4">
    <location>
        <begin position="725"/>
        <end position="744"/>
    </location>
</feature>
<evidence type="ECO:0000256" key="3">
    <source>
        <dbReference type="SAM" id="Coils"/>
    </source>
</evidence>
<dbReference type="CDD" id="cd00934">
    <property type="entry name" value="PTB"/>
    <property type="match status" value="1"/>
</dbReference>
<dbReference type="Proteomes" id="UP000245119">
    <property type="component" value="Linkage Group LG3"/>
</dbReference>
<feature type="compositionally biased region" description="Basic residues" evidence="4">
    <location>
        <begin position="325"/>
        <end position="349"/>
    </location>
</feature>
<dbReference type="InterPro" id="IPR021785">
    <property type="entry name" value="DUF3350"/>
</dbReference>
<evidence type="ECO:0000256" key="4">
    <source>
        <dbReference type="SAM" id="MobiDB-lite"/>
    </source>
</evidence>
<dbReference type="GO" id="GO:0005096">
    <property type="term" value="F:GTPase activator activity"/>
    <property type="evidence" value="ECO:0007669"/>
    <property type="project" value="UniProtKB-KW"/>
</dbReference>
<feature type="region of interest" description="Disordered" evidence="4">
    <location>
        <begin position="775"/>
        <end position="799"/>
    </location>
</feature>
<evidence type="ECO:0000313" key="7">
    <source>
        <dbReference type="Proteomes" id="UP000245119"/>
    </source>
</evidence>
<evidence type="ECO:0000259" key="5">
    <source>
        <dbReference type="PROSITE" id="PS50086"/>
    </source>
</evidence>
<evidence type="ECO:0000256" key="1">
    <source>
        <dbReference type="ARBA" id="ARBA00022468"/>
    </source>
</evidence>
<keyword evidence="2" id="KW-0597">Phosphoprotein</keyword>
<dbReference type="InterPro" id="IPR035969">
    <property type="entry name" value="Rab-GAP_TBC_sf"/>
</dbReference>
<feature type="region of interest" description="Disordered" evidence="4">
    <location>
        <begin position="1275"/>
        <end position="1338"/>
    </location>
</feature>
<feature type="compositionally biased region" description="Low complexity" evidence="4">
    <location>
        <begin position="297"/>
        <end position="315"/>
    </location>
</feature>
<feature type="compositionally biased region" description="Basic and acidic residues" evidence="4">
    <location>
        <begin position="614"/>
        <end position="623"/>
    </location>
</feature>
<keyword evidence="1" id="KW-0343">GTPase activation</keyword>
<dbReference type="SUPFAM" id="SSF50729">
    <property type="entry name" value="PH domain-like"/>
    <property type="match status" value="2"/>
</dbReference>
<dbReference type="Gene3D" id="1.10.472.80">
    <property type="entry name" value="Ypt/Rab-GAP domain of gyp1p, domain 3"/>
    <property type="match status" value="1"/>
</dbReference>
<accession>A0A2T7PLM4</accession>
<dbReference type="PANTHER" id="PTHR47219">
    <property type="entry name" value="RAB GTPASE-ACTIVATING PROTEIN 1-LIKE"/>
    <property type="match status" value="1"/>
</dbReference>
<feature type="region of interest" description="Disordered" evidence="4">
    <location>
        <begin position="614"/>
        <end position="717"/>
    </location>
</feature>
<dbReference type="InterPro" id="IPR006020">
    <property type="entry name" value="PTB/PI_dom"/>
</dbReference>
<dbReference type="EMBL" id="PZQS01000003">
    <property type="protein sequence ID" value="PVD34287.1"/>
    <property type="molecule type" value="Genomic_DNA"/>
</dbReference>
<keyword evidence="7" id="KW-1185">Reference proteome</keyword>
<feature type="compositionally biased region" description="Low complexity" evidence="4">
    <location>
        <begin position="725"/>
        <end position="740"/>
    </location>
</feature>
<dbReference type="FunFam" id="1.10.10.2750:FF:000002">
    <property type="entry name" value="TBC1 domain family member 4"/>
    <property type="match status" value="1"/>
</dbReference>
<evidence type="ECO:0000313" key="6">
    <source>
        <dbReference type="EMBL" id="PVD34287.1"/>
    </source>
</evidence>
<feature type="region of interest" description="Disordered" evidence="4">
    <location>
        <begin position="290"/>
        <end position="350"/>
    </location>
</feature>
<dbReference type="Pfam" id="PF11830">
    <property type="entry name" value="DUF3350"/>
    <property type="match status" value="1"/>
</dbReference>
<feature type="compositionally biased region" description="Basic and acidic residues" evidence="4">
    <location>
        <begin position="778"/>
        <end position="790"/>
    </location>
</feature>
<dbReference type="SMART" id="SM00164">
    <property type="entry name" value="TBC"/>
    <property type="match status" value="1"/>
</dbReference>
<organism evidence="6 7">
    <name type="scientific">Pomacea canaliculata</name>
    <name type="common">Golden apple snail</name>
    <dbReference type="NCBI Taxonomy" id="400727"/>
    <lineage>
        <taxon>Eukaryota</taxon>
        <taxon>Metazoa</taxon>
        <taxon>Spiralia</taxon>
        <taxon>Lophotrochozoa</taxon>
        <taxon>Mollusca</taxon>
        <taxon>Gastropoda</taxon>
        <taxon>Caenogastropoda</taxon>
        <taxon>Architaenioglossa</taxon>
        <taxon>Ampullarioidea</taxon>
        <taxon>Ampullariidae</taxon>
        <taxon>Pomacea</taxon>
    </lineage>
</organism>
<dbReference type="Gene3D" id="2.30.29.30">
    <property type="entry name" value="Pleckstrin-homology domain (PH domain)/Phosphotyrosine-binding domain (PTB)"/>
    <property type="match status" value="2"/>
</dbReference>
<dbReference type="Gene3D" id="1.10.10.2750">
    <property type="match status" value="1"/>
</dbReference>